<comment type="caution">
    <text evidence="1">The sequence shown here is derived from an EMBL/GenBank/DDBJ whole genome shotgun (WGS) entry which is preliminary data.</text>
</comment>
<feature type="non-terminal residue" evidence="1">
    <location>
        <position position="1"/>
    </location>
</feature>
<proteinExistence type="predicted"/>
<evidence type="ECO:0000313" key="1">
    <source>
        <dbReference type="EMBL" id="EQD56762.1"/>
    </source>
</evidence>
<feature type="non-terminal residue" evidence="1">
    <location>
        <position position="113"/>
    </location>
</feature>
<name>T1AHQ5_9ZZZZ</name>
<gene>
    <name evidence="1" type="ORF">B2A_05111</name>
</gene>
<accession>T1AHQ5</accession>
<protein>
    <submittedName>
        <fullName evidence="1">Transposase, IS4 family protein</fullName>
    </submittedName>
</protein>
<reference evidence="1" key="2">
    <citation type="journal article" date="2014" name="ISME J.">
        <title>Microbial stratification in low pH oxic and suboxic macroscopic growths along an acid mine drainage.</title>
        <authorList>
            <person name="Mendez-Garcia C."/>
            <person name="Mesa V."/>
            <person name="Sprenger R.R."/>
            <person name="Richter M."/>
            <person name="Diez M.S."/>
            <person name="Solano J."/>
            <person name="Bargiela R."/>
            <person name="Golyshina O.V."/>
            <person name="Manteca A."/>
            <person name="Ramos J.L."/>
            <person name="Gallego J.R."/>
            <person name="Llorente I."/>
            <person name="Martins Dos Santos V.A."/>
            <person name="Jensen O.N."/>
            <person name="Pelaez A.I."/>
            <person name="Sanchez J."/>
            <person name="Ferrer M."/>
        </authorList>
    </citation>
    <scope>NUCLEOTIDE SEQUENCE</scope>
</reference>
<dbReference type="AlphaFoldDB" id="T1AHQ5"/>
<organism evidence="1">
    <name type="scientific">mine drainage metagenome</name>
    <dbReference type="NCBI Taxonomy" id="410659"/>
    <lineage>
        <taxon>unclassified sequences</taxon>
        <taxon>metagenomes</taxon>
        <taxon>ecological metagenomes</taxon>
    </lineage>
</organism>
<reference evidence="1" key="1">
    <citation type="submission" date="2013-08" db="EMBL/GenBank/DDBJ databases">
        <authorList>
            <person name="Mendez C."/>
            <person name="Richter M."/>
            <person name="Ferrer M."/>
            <person name="Sanchez J."/>
        </authorList>
    </citation>
    <scope>NUCLEOTIDE SEQUENCE</scope>
</reference>
<sequence length="113" mass="12363">GILHINADLIAMMKEKGIFRKPLIVALDWHDEMYYGDIEAEGVIGTKNKAGTNYAYEYATASIVVEGIRFVIAVIPVGKRTSLGMVSMLLDIIESHGIRISVLLMDGGFFSGD</sequence>
<dbReference type="EMBL" id="AUZZ01003512">
    <property type="protein sequence ID" value="EQD56762.1"/>
    <property type="molecule type" value="Genomic_DNA"/>
</dbReference>